<organism evidence="3 4">
    <name type="scientific">Candidatus Amesbacteria bacterium GW2011_GWA1_47_20</name>
    <dbReference type="NCBI Taxonomy" id="1618354"/>
    <lineage>
        <taxon>Bacteria</taxon>
        <taxon>Candidatus Amesiibacteriota</taxon>
    </lineage>
</organism>
<dbReference type="PANTHER" id="PTHR33295:SF8">
    <property type="entry name" value="AAA+ ATPASE DOMAIN-CONTAINING PROTEIN"/>
    <property type="match status" value="1"/>
</dbReference>
<evidence type="ECO:0000259" key="1">
    <source>
        <dbReference type="Pfam" id="PF13173"/>
    </source>
</evidence>
<dbReference type="AlphaFoldDB" id="A0A0G1VBC5"/>
<feature type="domain" description="DUF4143" evidence="2">
    <location>
        <begin position="213"/>
        <end position="356"/>
    </location>
</feature>
<dbReference type="EMBL" id="LCOA01000032">
    <property type="protein sequence ID" value="KKU67325.1"/>
    <property type="molecule type" value="Genomic_DNA"/>
</dbReference>
<name>A0A0G1VBC5_9BACT</name>
<dbReference type="SUPFAM" id="SSF52540">
    <property type="entry name" value="P-loop containing nucleoside triphosphate hydrolases"/>
    <property type="match status" value="1"/>
</dbReference>
<comment type="caution">
    <text evidence="3">The sequence shown here is derived from an EMBL/GenBank/DDBJ whole genome shotgun (WGS) entry which is preliminary data.</text>
</comment>
<protein>
    <recommendedName>
        <fullName evidence="5">ATPase</fullName>
    </recommendedName>
</protein>
<dbReference type="InterPro" id="IPR025420">
    <property type="entry name" value="DUF4143"/>
</dbReference>
<dbReference type="Pfam" id="PF13635">
    <property type="entry name" value="DUF4143"/>
    <property type="match status" value="1"/>
</dbReference>
<dbReference type="InterPro" id="IPR027417">
    <property type="entry name" value="P-loop_NTPase"/>
</dbReference>
<sequence length="426" mass="49392">MNENIKQNLRILIQEWQTRILPVIKPREIELGDWFRDDKINKTVSVVGFRRTGKTFLLLDFAKKQGQENCLYMNLEDERLPKKIAVLTQLLDVIPEFYGQKKLFLLLDEIQEIPDWSRWVRRVNEAGLHHLIISGSSSKLSLAQIPTELRGRTVTKNVFPLSFSEFKKWKNPSDDLMLLREYLLFGGFPEIVLADEGKKSILLDEYFQTFLLRDVFERFHLRQESAMRDLIRLVLSSPYYTFGKLANSLKTAGYNIGKGTVAKYLSLLSSSYFLNQLEIHTAKVKSRIQHPKKPYFADTFFVSRLAGNFSLNLGRLMEEAVAARYFRKKTVDPNLDLYYWKDALGREVDFVLRENLKVMKLVQVSYVSALADIPERELTALEKASEDLNCEELELITWDLTGEIIRKNKKIVCRPLNSYLLSSGGS</sequence>
<dbReference type="InterPro" id="IPR041682">
    <property type="entry name" value="AAA_14"/>
</dbReference>
<dbReference type="Pfam" id="PF13173">
    <property type="entry name" value="AAA_14"/>
    <property type="match status" value="1"/>
</dbReference>
<accession>A0A0G1VBC5</accession>
<feature type="domain" description="AAA" evidence="1">
    <location>
        <begin position="41"/>
        <end position="166"/>
    </location>
</feature>
<dbReference type="Proteomes" id="UP000034565">
    <property type="component" value="Unassembled WGS sequence"/>
</dbReference>
<gene>
    <name evidence="3" type="ORF">UX92_C0032G0002</name>
</gene>
<reference evidence="3 4" key="1">
    <citation type="journal article" date="2015" name="Nature">
        <title>rRNA introns, odd ribosomes, and small enigmatic genomes across a large radiation of phyla.</title>
        <authorList>
            <person name="Brown C.T."/>
            <person name="Hug L.A."/>
            <person name="Thomas B.C."/>
            <person name="Sharon I."/>
            <person name="Castelle C.J."/>
            <person name="Singh A."/>
            <person name="Wilkins M.J."/>
            <person name="Williams K.H."/>
            <person name="Banfield J.F."/>
        </authorList>
    </citation>
    <scope>NUCLEOTIDE SEQUENCE [LARGE SCALE GENOMIC DNA]</scope>
</reference>
<evidence type="ECO:0008006" key="5">
    <source>
        <dbReference type="Google" id="ProtNLM"/>
    </source>
</evidence>
<evidence type="ECO:0000259" key="2">
    <source>
        <dbReference type="Pfam" id="PF13635"/>
    </source>
</evidence>
<dbReference type="PANTHER" id="PTHR33295">
    <property type="entry name" value="ATPASE"/>
    <property type="match status" value="1"/>
</dbReference>
<evidence type="ECO:0000313" key="3">
    <source>
        <dbReference type="EMBL" id="KKU67325.1"/>
    </source>
</evidence>
<proteinExistence type="predicted"/>
<evidence type="ECO:0000313" key="4">
    <source>
        <dbReference type="Proteomes" id="UP000034565"/>
    </source>
</evidence>